<evidence type="ECO:0000256" key="2">
    <source>
        <dbReference type="SAM" id="MobiDB-lite"/>
    </source>
</evidence>
<dbReference type="EMBL" id="RCMG01000068">
    <property type="protein sequence ID" value="KAG2864939.1"/>
    <property type="molecule type" value="Genomic_DNA"/>
</dbReference>
<reference evidence="4" key="1">
    <citation type="submission" date="2018-10" db="EMBL/GenBank/DDBJ databases">
        <title>Effector identification in a new, highly contiguous assembly of the strawberry crown rot pathogen Phytophthora cactorum.</title>
        <authorList>
            <person name="Armitage A.D."/>
            <person name="Nellist C.F."/>
            <person name="Bates H."/>
            <person name="Vickerstaff R.J."/>
            <person name="Harrison R.J."/>
        </authorList>
    </citation>
    <scope>NUCLEOTIDE SEQUENCE</scope>
    <source>
        <strain evidence="3">15-7</strain>
        <strain evidence="4">4032</strain>
        <strain evidence="5">4040</strain>
        <strain evidence="6">P415</strain>
        <strain evidence="7">P421</strain>
    </source>
</reference>
<dbReference type="Proteomes" id="UP000774804">
    <property type="component" value="Unassembled WGS sequence"/>
</dbReference>
<dbReference type="AlphaFoldDB" id="A0A8T1DNK5"/>
<dbReference type="Proteomes" id="UP000735874">
    <property type="component" value="Unassembled WGS sequence"/>
</dbReference>
<organism evidence="4 8">
    <name type="scientific">Phytophthora cactorum</name>
    <dbReference type="NCBI Taxonomy" id="29920"/>
    <lineage>
        <taxon>Eukaryota</taxon>
        <taxon>Sar</taxon>
        <taxon>Stramenopiles</taxon>
        <taxon>Oomycota</taxon>
        <taxon>Peronosporomycetes</taxon>
        <taxon>Peronosporales</taxon>
        <taxon>Peronosporaceae</taxon>
        <taxon>Phytophthora</taxon>
    </lineage>
</organism>
<evidence type="ECO:0000313" key="8">
    <source>
        <dbReference type="Proteomes" id="UP000774804"/>
    </source>
</evidence>
<evidence type="ECO:0000256" key="1">
    <source>
        <dbReference type="SAM" id="Coils"/>
    </source>
</evidence>
<protein>
    <submittedName>
        <fullName evidence="4">Uncharacterized protein</fullName>
    </submittedName>
</protein>
<evidence type="ECO:0000313" key="5">
    <source>
        <dbReference type="EMBL" id="KAG2950644.1"/>
    </source>
</evidence>
<dbReference type="VEuPathDB" id="FungiDB:PC110_g14999"/>
<accession>A0A8T1DNK5</accession>
<dbReference type="EMBL" id="RCMK01000066">
    <property type="protein sequence ID" value="KAG2950644.1"/>
    <property type="molecule type" value="Genomic_DNA"/>
</dbReference>
<gene>
    <name evidence="3" type="ORF">PC113_g4118</name>
    <name evidence="4" type="ORF">PC115_g2084</name>
    <name evidence="5" type="ORF">PC117_g4250</name>
    <name evidence="6" type="ORF">PC118_g3553</name>
    <name evidence="7" type="ORF">PC129_g2500</name>
</gene>
<evidence type="ECO:0000313" key="4">
    <source>
        <dbReference type="EMBL" id="KAG2941203.1"/>
    </source>
</evidence>
<dbReference type="EMBL" id="RCMV01000046">
    <property type="protein sequence ID" value="KAG3226916.1"/>
    <property type="molecule type" value="Genomic_DNA"/>
</dbReference>
<evidence type="ECO:0000313" key="6">
    <source>
        <dbReference type="EMBL" id="KAG2994338.1"/>
    </source>
</evidence>
<sequence>MEQREGSFEEDPTSLDGNISLSLQPHGSIATIGGHVARRPVGAFSVNSSGSTAPGTIILAVASVSQDLLLIEKKRKAKEEAVRDLNKALLEETLTRLRGKAQQLQNDKWMYQDVQL</sequence>
<dbReference type="EMBL" id="RCMI01000029">
    <property type="protein sequence ID" value="KAG2941203.1"/>
    <property type="molecule type" value="Genomic_DNA"/>
</dbReference>
<dbReference type="Proteomes" id="UP000760860">
    <property type="component" value="Unassembled WGS sequence"/>
</dbReference>
<keyword evidence="1" id="KW-0175">Coiled coil</keyword>
<dbReference type="Proteomes" id="UP000736787">
    <property type="component" value="Unassembled WGS sequence"/>
</dbReference>
<comment type="caution">
    <text evidence="4">The sequence shown here is derived from an EMBL/GenBank/DDBJ whole genome shotgun (WGS) entry which is preliminary data.</text>
</comment>
<name>A0A8T1DNK5_9STRA</name>
<evidence type="ECO:0000313" key="3">
    <source>
        <dbReference type="EMBL" id="KAG2864939.1"/>
    </source>
</evidence>
<dbReference type="EMBL" id="RCML01000061">
    <property type="protein sequence ID" value="KAG2994338.1"/>
    <property type="molecule type" value="Genomic_DNA"/>
</dbReference>
<dbReference type="Proteomes" id="UP000697107">
    <property type="component" value="Unassembled WGS sequence"/>
</dbReference>
<feature type="region of interest" description="Disordered" evidence="2">
    <location>
        <begin position="1"/>
        <end position="20"/>
    </location>
</feature>
<proteinExistence type="predicted"/>
<feature type="coiled-coil region" evidence="1">
    <location>
        <begin position="68"/>
        <end position="107"/>
    </location>
</feature>
<evidence type="ECO:0000313" key="7">
    <source>
        <dbReference type="EMBL" id="KAG3226916.1"/>
    </source>
</evidence>